<keyword evidence="1" id="KW-0472">Membrane</keyword>
<dbReference type="Pfam" id="PF07811">
    <property type="entry name" value="TadE"/>
    <property type="match status" value="1"/>
</dbReference>
<reference evidence="3 4" key="1">
    <citation type="submission" date="2019-03" db="EMBL/GenBank/DDBJ databases">
        <title>Genomic Encyclopedia of Type Strains, Phase III (KMG-III): the genomes of soil and plant-associated and newly described type strains.</title>
        <authorList>
            <person name="Whitman W."/>
        </authorList>
    </citation>
    <scope>NUCLEOTIDE SEQUENCE [LARGE SCALE GENOMIC DNA]</scope>
    <source>
        <strain evidence="3 4">VKM Ac-2575</strain>
    </source>
</reference>
<name>A0A4R7TB87_9ACTN</name>
<accession>A0A4R7TB87</accession>
<keyword evidence="1" id="KW-0812">Transmembrane</keyword>
<evidence type="ECO:0000256" key="1">
    <source>
        <dbReference type="SAM" id="Phobius"/>
    </source>
</evidence>
<organism evidence="3 4">
    <name type="scientific">Kribbella voronezhensis</name>
    <dbReference type="NCBI Taxonomy" id="2512212"/>
    <lineage>
        <taxon>Bacteria</taxon>
        <taxon>Bacillati</taxon>
        <taxon>Actinomycetota</taxon>
        <taxon>Actinomycetes</taxon>
        <taxon>Propionibacteriales</taxon>
        <taxon>Kribbellaceae</taxon>
        <taxon>Kribbella</taxon>
    </lineage>
</organism>
<keyword evidence="4" id="KW-1185">Reference proteome</keyword>
<dbReference type="InterPro" id="IPR012495">
    <property type="entry name" value="TadE-like_dom"/>
</dbReference>
<feature type="domain" description="TadE-like" evidence="2">
    <location>
        <begin position="15"/>
        <end position="57"/>
    </location>
</feature>
<dbReference type="InterPro" id="IPR049790">
    <property type="entry name" value="Rv3655c/TadE"/>
</dbReference>
<dbReference type="EMBL" id="SOCE01000001">
    <property type="protein sequence ID" value="TDU89291.1"/>
    <property type="molecule type" value="Genomic_DNA"/>
</dbReference>
<sequence length="131" mass="13666">MPAGVRPASRSGERGAVTAEVAFAIPVLLATMLFGVWLAGVVIANVRCIDTARDVARAVARGEPLESAQQLGSRTAPRDATITITQSDPDIQVTVSAPITPDWPLLAQLPPLHAQANATIQSEPATARPLP</sequence>
<dbReference type="AlphaFoldDB" id="A0A4R7TB87"/>
<dbReference type="NCBIfam" id="NF041390">
    <property type="entry name" value="TadE_Rv3655c"/>
    <property type="match status" value="1"/>
</dbReference>
<evidence type="ECO:0000313" key="4">
    <source>
        <dbReference type="Proteomes" id="UP000295151"/>
    </source>
</evidence>
<protein>
    <submittedName>
        <fullName evidence="3">TadE-like protein</fullName>
    </submittedName>
</protein>
<evidence type="ECO:0000259" key="2">
    <source>
        <dbReference type="Pfam" id="PF07811"/>
    </source>
</evidence>
<comment type="caution">
    <text evidence="3">The sequence shown here is derived from an EMBL/GenBank/DDBJ whole genome shotgun (WGS) entry which is preliminary data.</text>
</comment>
<keyword evidence="1" id="KW-1133">Transmembrane helix</keyword>
<gene>
    <name evidence="3" type="ORF">EV138_2853</name>
</gene>
<evidence type="ECO:0000313" key="3">
    <source>
        <dbReference type="EMBL" id="TDU89291.1"/>
    </source>
</evidence>
<proteinExistence type="predicted"/>
<dbReference type="Proteomes" id="UP000295151">
    <property type="component" value="Unassembled WGS sequence"/>
</dbReference>
<feature type="transmembrane region" description="Helical" evidence="1">
    <location>
        <begin position="21"/>
        <end position="44"/>
    </location>
</feature>